<accession>A0A173TKS8</accession>
<sequence length="421" mass="48888">MNRQQENNCIAYFKSNPVWDRVFRGFWEKYRSYGSFSGKVVLQKITAEEVEGLEGFFAKSFHGKKSVTVSAERFSQALLSSRFSNMTPEHLLELYFREKLVGKKEERQLEEQKKDRFLQHWKEKYQGTPVEKVLSELLDVIKAGHIKNLNEWEQSLMLGAEIYNCFPFRKNETKYLAVFATEITGNPHAFDQKGSWGTFLYQVIQMELRQRKVFPQKSEIFPVFFRQRCFLAEGILIDDISNYVMLSHVKAQKKDGDLHMGMEGFWQEDDMVQIPLAVLSKWNSIFCKDNEMYIVENPSVFAGLCAGHTKQVSCMCMNGQPRLAGLVTLDLLAASGTVVYYAGDLDPEGLLIAQKISEYYAGEFHYWHMTVEDYEKSKSNETISEKRIKSLERITDTELFPVAEKMRLDRLAGYQEKIEIK</sequence>
<dbReference type="AlphaFoldDB" id="A0A173TKS8"/>
<evidence type="ECO:0000259" key="2">
    <source>
        <dbReference type="Pfam" id="PF11796"/>
    </source>
</evidence>
<evidence type="ECO:0000259" key="1">
    <source>
        <dbReference type="Pfam" id="PF09664"/>
    </source>
</evidence>
<dbReference type="Proteomes" id="UP000095495">
    <property type="component" value="Unassembled WGS sequence"/>
</dbReference>
<evidence type="ECO:0000313" key="3">
    <source>
        <dbReference type="EMBL" id="CUN03403.1"/>
    </source>
</evidence>
<feature type="domain" description="DUF2399" evidence="1">
    <location>
        <begin position="277"/>
        <end position="418"/>
    </location>
</feature>
<dbReference type="CDD" id="cd00188">
    <property type="entry name" value="TOPRIM"/>
    <property type="match status" value="1"/>
</dbReference>
<feature type="domain" description="Conserved hypothetical protein CHP02679 N terminus" evidence="2">
    <location>
        <begin position="37"/>
        <end position="247"/>
    </location>
</feature>
<reference evidence="3 4" key="1">
    <citation type="submission" date="2015-09" db="EMBL/GenBank/DDBJ databases">
        <authorList>
            <consortium name="Pathogen Informatics"/>
        </authorList>
    </citation>
    <scope>NUCLEOTIDE SEQUENCE [LARGE SCALE GENOMIC DNA]</scope>
    <source>
        <strain evidence="3 4">2789STDY5608863</strain>
    </source>
</reference>
<gene>
    <name evidence="3" type="ORF">ERS852420_02283</name>
</gene>
<organism evidence="3 4">
    <name type="scientific">Roseburia faecis</name>
    <dbReference type="NCBI Taxonomy" id="301302"/>
    <lineage>
        <taxon>Bacteria</taxon>
        <taxon>Bacillati</taxon>
        <taxon>Bacillota</taxon>
        <taxon>Clostridia</taxon>
        <taxon>Lachnospirales</taxon>
        <taxon>Lachnospiraceae</taxon>
        <taxon>Roseburia</taxon>
    </lineage>
</organism>
<dbReference type="InterPro" id="IPR024465">
    <property type="entry name" value="DUF2399"/>
</dbReference>
<protein>
    <submittedName>
        <fullName evidence="3">Protein of uncharacterized function C-terminus (DUF2399)</fullName>
    </submittedName>
</protein>
<dbReference type="InterPro" id="IPR024466">
    <property type="entry name" value="CHP02679_N"/>
</dbReference>
<dbReference type="RefSeq" id="WP_055263074.1">
    <property type="nucleotide sequence ID" value="NZ_CYXV01000009.1"/>
</dbReference>
<dbReference type="EMBL" id="CYXV01000009">
    <property type="protein sequence ID" value="CUN03403.1"/>
    <property type="molecule type" value="Genomic_DNA"/>
</dbReference>
<dbReference type="Pfam" id="PF09664">
    <property type="entry name" value="DUF2399"/>
    <property type="match status" value="1"/>
</dbReference>
<proteinExistence type="predicted"/>
<dbReference type="Pfam" id="PF11796">
    <property type="entry name" value="DUF3323"/>
    <property type="match status" value="1"/>
</dbReference>
<name>A0A173TKS8_9FIRM</name>
<evidence type="ECO:0000313" key="4">
    <source>
        <dbReference type="Proteomes" id="UP000095495"/>
    </source>
</evidence>